<accession>A0A0G1GVK5</accession>
<evidence type="ECO:0000313" key="2">
    <source>
        <dbReference type="Proteomes" id="UP000034617"/>
    </source>
</evidence>
<organism evidence="1 2">
    <name type="scientific">Candidatus Gottesmanbacteria bacterium GW2011_GWB1_44_11c</name>
    <dbReference type="NCBI Taxonomy" id="1618447"/>
    <lineage>
        <taxon>Bacteria</taxon>
        <taxon>Candidatus Gottesmaniibacteriota</taxon>
    </lineage>
</organism>
<protein>
    <submittedName>
        <fullName evidence="1">Uncharacterized protein</fullName>
    </submittedName>
</protein>
<comment type="caution">
    <text evidence="1">The sequence shown here is derived from an EMBL/GenBank/DDBJ whole genome shotgun (WGS) entry which is preliminary data.</text>
</comment>
<sequence length="143" mass="15691">MKQLFIILFLLTLTSLLLTPSVYAAKVRVRKPRAAKTGVSYSSASVSPNTHSITLSLMNLSNVKSVTYELSYSSWEIPQGAMGSINVSGQTTDSRDLYFGTCSHGVCTPHYGLSAKASLLVCTDMTNGTQWCKRYNINTKRLQ</sequence>
<name>A0A0G1GVK5_9BACT</name>
<dbReference type="EMBL" id="LCHM01000012">
    <property type="protein sequence ID" value="KKT38248.1"/>
    <property type="molecule type" value="Genomic_DNA"/>
</dbReference>
<reference evidence="1 2" key="1">
    <citation type="journal article" date="2015" name="Nature">
        <title>rRNA introns, odd ribosomes, and small enigmatic genomes across a large radiation of phyla.</title>
        <authorList>
            <person name="Brown C.T."/>
            <person name="Hug L.A."/>
            <person name="Thomas B.C."/>
            <person name="Sharon I."/>
            <person name="Castelle C.J."/>
            <person name="Singh A."/>
            <person name="Wilkins M.J."/>
            <person name="Williams K.H."/>
            <person name="Banfield J.F."/>
        </authorList>
    </citation>
    <scope>NUCLEOTIDE SEQUENCE [LARGE SCALE GENOMIC DNA]</scope>
</reference>
<dbReference type="AlphaFoldDB" id="A0A0G1GVK5"/>
<dbReference type="Proteomes" id="UP000034617">
    <property type="component" value="Unassembled WGS sequence"/>
</dbReference>
<evidence type="ECO:0000313" key="1">
    <source>
        <dbReference type="EMBL" id="KKT38248.1"/>
    </source>
</evidence>
<gene>
    <name evidence="1" type="ORF">UW22_C0012G0017</name>
</gene>
<proteinExistence type="predicted"/>